<evidence type="ECO:0000259" key="6">
    <source>
        <dbReference type="PROSITE" id="PS50109"/>
    </source>
</evidence>
<dbReference type="InterPro" id="IPR035965">
    <property type="entry name" value="PAS-like_dom_sf"/>
</dbReference>
<organism evidence="8 9">
    <name type="scientific">Pedobacter antarcticus 4BY</name>
    <dbReference type="NCBI Taxonomy" id="1358423"/>
    <lineage>
        <taxon>Bacteria</taxon>
        <taxon>Pseudomonadati</taxon>
        <taxon>Bacteroidota</taxon>
        <taxon>Sphingobacteriia</taxon>
        <taxon>Sphingobacteriales</taxon>
        <taxon>Sphingobacteriaceae</taxon>
        <taxon>Pedobacter</taxon>
    </lineage>
</organism>
<name>A0A081PDP1_9SPHI</name>
<sequence>MTQNFRDHPSADSSLGEEDIEMNNEYLTLMEKCREKVFLIDKNGQITHSTQEITALFGFSKAEYRQLKIMNIVHPEDIQLAEEQMRQVLAVSGRTIEYRIRVLDNRGSYHWVEGRVTNLLEDEQVGALVSHFSEIDKKIHEEKEQALLIQNLTKRNLDLNQFVYIVSHNLRTPLSNLSGLIDILDIDHLNQHNKEIIDLFKTSTERLNETITDLTYILNRKNDQRVKISRINVSKIMDKVCSSFTEQIENLPIILHLNFTNKHVLFNKSYLESILTNLLSNAIKYRDQSRTLEIGVSLTTDQNGERVLKFSDNGLGIDLDTNQDELFGLHKRFHKHVNGNGVGLFITKAQLTSLGGNIEVSSKVNQGTTFSITFCNDLINQDLLAES</sequence>
<dbReference type="SMART" id="SM00388">
    <property type="entry name" value="HisKA"/>
    <property type="match status" value="1"/>
</dbReference>
<dbReference type="InterPro" id="IPR005467">
    <property type="entry name" value="His_kinase_dom"/>
</dbReference>
<dbReference type="OrthoDB" id="1522284at2"/>
<evidence type="ECO:0000256" key="1">
    <source>
        <dbReference type="ARBA" id="ARBA00000085"/>
    </source>
</evidence>
<dbReference type="Gene3D" id="3.30.565.10">
    <property type="entry name" value="Histidine kinase-like ATPase, C-terminal domain"/>
    <property type="match status" value="1"/>
</dbReference>
<dbReference type="InterPro" id="IPR000014">
    <property type="entry name" value="PAS"/>
</dbReference>
<comment type="catalytic activity">
    <reaction evidence="1">
        <text>ATP + protein L-histidine = ADP + protein N-phospho-L-histidine.</text>
        <dbReference type="EC" id="2.7.13.3"/>
    </reaction>
</comment>
<dbReference type="SMART" id="SM00387">
    <property type="entry name" value="HATPase_c"/>
    <property type="match status" value="1"/>
</dbReference>
<evidence type="ECO:0000256" key="3">
    <source>
        <dbReference type="ARBA" id="ARBA00022553"/>
    </source>
</evidence>
<keyword evidence="5" id="KW-0418">Kinase</keyword>
<dbReference type="EMBL" id="JNFF01000104">
    <property type="protein sequence ID" value="KEQ28814.1"/>
    <property type="molecule type" value="Genomic_DNA"/>
</dbReference>
<keyword evidence="4" id="KW-0808">Transferase</keyword>
<dbReference type="PANTHER" id="PTHR43304">
    <property type="entry name" value="PHYTOCHROME-LIKE PROTEIN CPH1"/>
    <property type="match status" value="1"/>
</dbReference>
<dbReference type="InterPro" id="IPR004358">
    <property type="entry name" value="Sig_transdc_His_kin-like_C"/>
</dbReference>
<dbReference type="AlphaFoldDB" id="A0A081PDP1"/>
<dbReference type="Pfam" id="PF02518">
    <property type="entry name" value="HATPase_c"/>
    <property type="match status" value="1"/>
</dbReference>
<dbReference type="InterPro" id="IPR036097">
    <property type="entry name" value="HisK_dim/P_sf"/>
</dbReference>
<dbReference type="InterPro" id="IPR003661">
    <property type="entry name" value="HisK_dim/P_dom"/>
</dbReference>
<dbReference type="InterPro" id="IPR052162">
    <property type="entry name" value="Sensor_kinase/Photoreceptor"/>
</dbReference>
<dbReference type="RefSeq" id="WP_051760144.1">
    <property type="nucleotide sequence ID" value="NZ_JNFF01000104.1"/>
</dbReference>
<dbReference type="SUPFAM" id="SSF47384">
    <property type="entry name" value="Homodimeric domain of signal transducing histidine kinase"/>
    <property type="match status" value="1"/>
</dbReference>
<dbReference type="SMART" id="SM00091">
    <property type="entry name" value="PAS"/>
    <property type="match status" value="1"/>
</dbReference>
<dbReference type="CDD" id="cd00082">
    <property type="entry name" value="HisKA"/>
    <property type="match status" value="1"/>
</dbReference>
<dbReference type="eggNOG" id="COG4251">
    <property type="taxonomic scope" value="Bacteria"/>
</dbReference>
<dbReference type="Gene3D" id="3.30.450.20">
    <property type="entry name" value="PAS domain"/>
    <property type="match status" value="1"/>
</dbReference>
<dbReference type="Pfam" id="PF00512">
    <property type="entry name" value="HisKA"/>
    <property type="match status" value="1"/>
</dbReference>
<dbReference type="InterPro" id="IPR003594">
    <property type="entry name" value="HATPase_dom"/>
</dbReference>
<dbReference type="PRINTS" id="PR00344">
    <property type="entry name" value="BCTRLSENSOR"/>
</dbReference>
<accession>A0A081PDP1</accession>
<dbReference type="SUPFAM" id="SSF55874">
    <property type="entry name" value="ATPase domain of HSP90 chaperone/DNA topoisomerase II/histidine kinase"/>
    <property type="match status" value="1"/>
</dbReference>
<dbReference type="PROSITE" id="PS50109">
    <property type="entry name" value="HIS_KIN"/>
    <property type="match status" value="1"/>
</dbReference>
<evidence type="ECO:0000313" key="8">
    <source>
        <dbReference type="EMBL" id="KEQ28814.1"/>
    </source>
</evidence>
<keyword evidence="3" id="KW-0597">Phosphoprotein</keyword>
<evidence type="ECO:0000256" key="2">
    <source>
        <dbReference type="ARBA" id="ARBA00012438"/>
    </source>
</evidence>
<dbReference type="InterPro" id="IPR013655">
    <property type="entry name" value="PAS_fold_3"/>
</dbReference>
<evidence type="ECO:0000313" key="9">
    <source>
        <dbReference type="Proteomes" id="UP000028007"/>
    </source>
</evidence>
<dbReference type="Gene3D" id="1.10.287.130">
    <property type="match status" value="1"/>
</dbReference>
<dbReference type="CDD" id="cd00130">
    <property type="entry name" value="PAS"/>
    <property type="match status" value="1"/>
</dbReference>
<dbReference type="PANTHER" id="PTHR43304:SF1">
    <property type="entry name" value="PAC DOMAIN-CONTAINING PROTEIN"/>
    <property type="match status" value="1"/>
</dbReference>
<dbReference type="GO" id="GO:0000155">
    <property type="term" value="F:phosphorelay sensor kinase activity"/>
    <property type="evidence" value="ECO:0007669"/>
    <property type="project" value="InterPro"/>
</dbReference>
<evidence type="ECO:0000256" key="4">
    <source>
        <dbReference type="ARBA" id="ARBA00022679"/>
    </source>
</evidence>
<evidence type="ECO:0000259" key="7">
    <source>
        <dbReference type="PROSITE" id="PS50112"/>
    </source>
</evidence>
<comment type="caution">
    <text evidence="8">The sequence shown here is derived from an EMBL/GenBank/DDBJ whole genome shotgun (WGS) entry which is preliminary data.</text>
</comment>
<evidence type="ECO:0000256" key="5">
    <source>
        <dbReference type="ARBA" id="ARBA00022777"/>
    </source>
</evidence>
<proteinExistence type="predicted"/>
<dbReference type="InterPro" id="IPR036890">
    <property type="entry name" value="HATPase_C_sf"/>
</dbReference>
<reference evidence="8 9" key="1">
    <citation type="journal article" date="1992" name="Int. J. Syst. Bacteriol.">
        <title>Sphingobacterium antarcticus sp. nov. a Psychrotrophic Bacterium from the Soils of Schirmacher Oasis, Antarctica.</title>
        <authorList>
            <person name="Shivaji S."/>
            <person name="Ray M.K."/>
            <person name="Rao N.S."/>
            <person name="Saiserr L."/>
            <person name="Jagannadham M.V."/>
            <person name="Kumar G.S."/>
            <person name="Reddy G."/>
            <person name="Bhargava P.M."/>
        </authorList>
    </citation>
    <scope>NUCLEOTIDE SEQUENCE [LARGE SCALE GENOMIC DNA]</scope>
    <source>
        <strain evidence="8 9">4BY</strain>
    </source>
</reference>
<protein>
    <recommendedName>
        <fullName evidence="2">histidine kinase</fullName>
        <ecNumber evidence="2">2.7.13.3</ecNumber>
    </recommendedName>
</protein>
<dbReference type="SUPFAM" id="SSF55785">
    <property type="entry name" value="PYP-like sensor domain (PAS domain)"/>
    <property type="match status" value="1"/>
</dbReference>
<feature type="domain" description="PAS" evidence="7">
    <location>
        <begin position="22"/>
        <end position="92"/>
    </location>
</feature>
<dbReference type="EC" id="2.7.13.3" evidence="2"/>
<dbReference type="Pfam" id="PF08447">
    <property type="entry name" value="PAS_3"/>
    <property type="match status" value="1"/>
</dbReference>
<dbReference type="Proteomes" id="UP000028007">
    <property type="component" value="Unassembled WGS sequence"/>
</dbReference>
<gene>
    <name evidence="8" type="ORF">N180_20650</name>
</gene>
<dbReference type="PROSITE" id="PS50112">
    <property type="entry name" value="PAS"/>
    <property type="match status" value="1"/>
</dbReference>
<dbReference type="NCBIfam" id="TIGR00229">
    <property type="entry name" value="sensory_box"/>
    <property type="match status" value="1"/>
</dbReference>
<keyword evidence="9" id="KW-1185">Reference proteome</keyword>
<feature type="domain" description="Histidine kinase" evidence="6">
    <location>
        <begin position="165"/>
        <end position="378"/>
    </location>
</feature>